<name>A0A015JY34_RHIIW</name>
<protein>
    <submittedName>
        <fullName evidence="1">Uncharacterized protein</fullName>
    </submittedName>
</protein>
<dbReference type="HOGENOM" id="CLU_3015433_0_0_1"/>
<proteinExistence type="predicted"/>
<sequence length="56" mass="6353">MDIRNILEERTSVEYYTDGSLINTSIPTSRDKKDPNLVYIKMDAVFCVNDEPALSA</sequence>
<dbReference type="EMBL" id="JEMT01026092">
    <property type="protein sequence ID" value="EXX59999.1"/>
    <property type="molecule type" value="Genomic_DNA"/>
</dbReference>
<organism evidence="1 2">
    <name type="scientific">Rhizophagus irregularis (strain DAOM 197198w)</name>
    <name type="common">Glomus intraradices</name>
    <dbReference type="NCBI Taxonomy" id="1432141"/>
    <lineage>
        <taxon>Eukaryota</taxon>
        <taxon>Fungi</taxon>
        <taxon>Fungi incertae sedis</taxon>
        <taxon>Mucoromycota</taxon>
        <taxon>Glomeromycotina</taxon>
        <taxon>Glomeromycetes</taxon>
        <taxon>Glomerales</taxon>
        <taxon>Glomeraceae</taxon>
        <taxon>Rhizophagus</taxon>
    </lineage>
</organism>
<dbReference type="Proteomes" id="UP000022910">
    <property type="component" value="Unassembled WGS sequence"/>
</dbReference>
<evidence type="ECO:0000313" key="2">
    <source>
        <dbReference type="Proteomes" id="UP000022910"/>
    </source>
</evidence>
<dbReference type="AlphaFoldDB" id="A0A015JY34"/>
<evidence type="ECO:0000313" key="1">
    <source>
        <dbReference type="EMBL" id="EXX59999.1"/>
    </source>
</evidence>
<keyword evidence="2" id="KW-1185">Reference proteome</keyword>
<comment type="caution">
    <text evidence="1">The sequence shown here is derived from an EMBL/GenBank/DDBJ whole genome shotgun (WGS) entry which is preliminary data.</text>
</comment>
<dbReference type="OrthoDB" id="2493594at2759"/>
<gene>
    <name evidence="1" type="ORF">RirG_183910</name>
</gene>
<reference evidence="1 2" key="1">
    <citation type="submission" date="2014-02" db="EMBL/GenBank/DDBJ databases">
        <title>Single nucleus genome sequencing reveals high similarity among nuclei of an endomycorrhizal fungus.</title>
        <authorList>
            <person name="Lin K."/>
            <person name="Geurts R."/>
            <person name="Zhang Z."/>
            <person name="Limpens E."/>
            <person name="Saunders D.G."/>
            <person name="Mu D."/>
            <person name="Pang E."/>
            <person name="Cao H."/>
            <person name="Cha H."/>
            <person name="Lin T."/>
            <person name="Zhou Q."/>
            <person name="Shang Y."/>
            <person name="Li Y."/>
            <person name="Ivanov S."/>
            <person name="Sharma T."/>
            <person name="Velzen R.V."/>
            <person name="Ruijter N.D."/>
            <person name="Aanen D.K."/>
            <person name="Win J."/>
            <person name="Kamoun S."/>
            <person name="Bisseling T."/>
            <person name="Huang S."/>
        </authorList>
    </citation>
    <scope>NUCLEOTIDE SEQUENCE [LARGE SCALE GENOMIC DNA]</scope>
    <source>
        <strain evidence="2">DAOM197198w</strain>
    </source>
</reference>
<accession>A0A015JY34</accession>